<dbReference type="SMART" id="SM00116">
    <property type="entry name" value="CBS"/>
    <property type="match status" value="3"/>
</dbReference>
<dbReference type="EMBL" id="JBGBPQ010000005">
    <property type="protein sequence ID" value="KAL1523701.1"/>
    <property type="molecule type" value="Genomic_DNA"/>
</dbReference>
<dbReference type="Proteomes" id="UP001515480">
    <property type="component" value="Unassembled WGS sequence"/>
</dbReference>
<accession>A0AB34J731</accession>
<dbReference type="SUPFAM" id="SSF54631">
    <property type="entry name" value="CBS-domain pair"/>
    <property type="match status" value="2"/>
</dbReference>
<dbReference type="PANTHER" id="PTHR43080:SF2">
    <property type="entry name" value="CBS DOMAIN-CONTAINING PROTEIN"/>
    <property type="match status" value="1"/>
</dbReference>
<evidence type="ECO:0000313" key="6">
    <source>
        <dbReference type="Proteomes" id="UP001515480"/>
    </source>
</evidence>
<organism evidence="4 6">
    <name type="scientific">Prymnesium parvum</name>
    <name type="common">Toxic golden alga</name>
    <dbReference type="NCBI Taxonomy" id="97485"/>
    <lineage>
        <taxon>Eukaryota</taxon>
        <taxon>Haptista</taxon>
        <taxon>Haptophyta</taxon>
        <taxon>Prymnesiophyceae</taxon>
        <taxon>Prymnesiales</taxon>
        <taxon>Prymnesiaceae</taxon>
        <taxon>Prymnesium</taxon>
    </lineage>
</organism>
<sequence length="303" mass="32866">MSATREAGARRPASLSFRRLSSSWRAQAATKEHWSYLPILNVMKGGGTVYEISPALSVFRAVVDMVRHRTGSLLVTQEGKIAGIVTERDILEKLPFGVGKSRSMTVSSIMTPADKLVTASPSFTLEKCIQTMQSGTFRHLPVVDNDKVKKLISMRDISQQISFTLSKTPLTEPPLVSELMSGKGSKGCIEVAASASVADAVRKMQQAKAGSVLVSFDGSFGLFTERDYLTKVAVYDEESAEDILLGDVCTRAEVIRSVSADSPVTECLSLMLAGGFRHVPVTDKKKPVGVISMRDVTRFFLAP</sequence>
<dbReference type="InterPro" id="IPR000644">
    <property type="entry name" value="CBS_dom"/>
</dbReference>
<evidence type="ECO:0000256" key="2">
    <source>
        <dbReference type="PROSITE-ProRule" id="PRU00703"/>
    </source>
</evidence>
<keyword evidence="1 2" id="KW-0129">CBS domain</keyword>
<dbReference type="AlphaFoldDB" id="A0AB34J731"/>
<name>A0AB34J731_PRYPA</name>
<evidence type="ECO:0000256" key="1">
    <source>
        <dbReference type="ARBA" id="ARBA00023122"/>
    </source>
</evidence>
<dbReference type="InterPro" id="IPR051257">
    <property type="entry name" value="Diverse_CBS-Domain"/>
</dbReference>
<dbReference type="Gene3D" id="3.10.580.10">
    <property type="entry name" value="CBS-domain"/>
    <property type="match status" value="2"/>
</dbReference>
<feature type="domain" description="CBS" evidence="3">
    <location>
        <begin position="249"/>
        <end position="303"/>
    </location>
</feature>
<keyword evidence="6" id="KW-1185">Reference proteome</keyword>
<evidence type="ECO:0000313" key="5">
    <source>
        <dbReference type="EMBL" id="KAL1523701.1"/>
    </source>
</evidence>
<proteinExistence type="predicted"/>
<protein>
    <recommendedName>
        <fullName evidence="3">CBS domain-containing protein</fullName>
    </recommendedName>
</protein>
<dbReference type="Pfam" id="PF00571">
    <property type="entry name" value="CBS"/>
    <property type="match status" value="3"/>
</dbReference>
<gene>
    <name evidence="4" type="ORF">AB1Y20_004148</name>
    <name evidence="5" type="ORF">AB1Y20_018632</name>
</gene>
<comment type="caution">
    <text evidence="4">The sequence shown here is derived from an EMBL/GenBank/DDBJ whole genome shotgun (WGS) entry which is preliminary data.</text>
</comment>
<dbReference type="PROSITE" id="PS51371">
    <property type="entry name" value="CBS"/>
    <property type="match status" value="3"/>
</dbReference>
<evidence type="ECO:0000313" key="4">
    <source>
        <dbReference type="EMBL" id="KAL1515084.1"/>
    </source>
</evidence>
<reference evidence="4 6" key="1">
    <citation type="journal article" date="2024" name="Science">
        <title>Giant polyketide synthase enzymes in the biosynthesis of giant marine polyether toxins.</title>
        <authorList>
            <person name="Fallon T.R."/>
            <person name="Shende V.V."/>
            <person name="Wierzbicki I.H."/>
            <person name="Pendleton A.L."/>
            <person name="Watervoot N.F."/>
            <person name="Auber R.P."/>
            <person name="Gonzalez D.J."/>
            <person name="Wisecaver J.H."/>
            <person name="Moore B.S."/>
        </authorList>
    </citation>
    <scope>NUCLEOTIDE SEQUENCE [LARGE SCALE GENOMIC DNA]</scope>
    <source>
        <strain evidence="4 6">12B1</strain>
    </source>
</reference>
<feature type="domain" description="CBS" evidence="3">
    <location>
        <begin position="110"/>
        <end position="168"/>
    </location>
</feature>
<dbReference type="PANTHER" id="PTHR43080">
    <property type="entry name" value="CBS DOMAIN-CONTAINING PROTEIN CBSX3, MITOCHONDRIAL"/>
    <property type="match status" value="1"/>
</dbReference>
<dbReference type="EMBL" id="JBGBPQ010000012">
    <property type="protein sequence ID" value="KAL1515084.1"/>
    <property type="molecule type" value="Genomic_DNA"/>
</dbReference>
<feature type="domain" description="CBS" evidence="3">
    <location>
        <begin position="43"/>
        <end position="101"/>
    </location>
</feature>
<dbReference type="InterPro" id="IPR046342">
    <property type="entry name" value="CBS_dom_sf"/>
</dbReference>
<evidence type="ECO:0000259" key="3">
    <source>
        <dbReference type="PROSITE" id="PS51371"/>
    </source>
</evidence>